<evidence type="ECO:0000313" key="2">
    <source>
        <dbReference type="Proteomes" id="UP001432322"/>
    </source>
</evidence>
<comment type="caution">
    <text evidence="1">The sequence shown here is derived from an EMBL/GenBank/DDBJ whole genome shotgun (WGS) entry which is preliminary data.</text>
</comment>
<keyword evidence="2" id="KW-1185">Reference proteome</keyword>
<evidence type="ECO:0000313" key="1">
    <source>
        <dbReference type="EMBL" id="GMT25944.1"/>
    </source>
</evidence>
<organism evidence="1 2">
    <name type="scientific">Pristionchus fissidentatus</name>
    <dbReference type="NCBI Taxonomy" id="1538716"/>
    <lineage>
        <taxon>Eukaryota</taxon>
        <taxon>Metazoa</taxon>
        <taxon>Ecdysozoa</taxon>
        <taxon>Nematoda</taxon>
        <taxon>Chromadorea</taxon>
        <taxon>Rhabditida</taxon>
        <taxon>Rhabditina</taxon>
        <taxon>Diplogasteromorpha</taxon>
        <taxon>Diplogasteroidea</taxon>
        <taxon>Neodiplogasteridae</taxon>
        <taxon>Pristionchus</taxon>
    </lineage>
</organism>
<dbReference type="EMBL" id="BTSY01000004">
    <property type="protein sequence ID" value="GMT25944.1"/>
    <property type="molecule type" value="Genomic_DNA"/>
</dbReference>
<reference evidence="1" key="1">
    <citation type="submission" date="2023-10" db="EMBL/GenBank/DDBJ databases">
        <title>Genome assembly of Pristionchus species.</title>
        <authorList>
            <person name="Yoshida K."/>
            <person name="Sommer R.J."/>
        </authorList>
    </citation>
    <scope>NUCLEOTIDE SEQUENCE</scope>
    <source>
        <strain evidence="1">RS5133</strain>
    </source>
</reference>
<protein>
    <submittedName>
        <fullName evidence="1">Uncharacterized protein</fullName>
    </submittedName>
</protein>
<name>A0AAV5W7U9_9BILA</name>
<dbReference type="Proteomes" id="UP001432322">
    <property type="component" value="Unassembled WGS sequence"/>
</dbReference>
<gene>
    <name evidence="1" type="ORF">PFISCL1PPCAC_17241</name>
</gene>
<sequence length="87" mass="10205">MNSVMGSNLPALVGQLCRHKHRSRRAQWLESHREKAIVDTHERVSIAIERRLVVHLGHRQFDSVENKEKIDGRIENVDEVRMLLNEE</sequence>
<dbReference type="AlphaFoldDB" id="A0AAV5W7U9"/>
<accession>A0AAV5W7U9</accession>
<proteinExistence type="predicted"/>